<reference evidence="2" key="1">
    <citation type="submission" date="2021-01" db="EMBL/GenBank/DDBJ databases">
        <authorList>
            <consortium name="Genoscope - CEA"/>
            <person name="William W."/>
        </authorList>
    </citation>
    <scope>NUCLEOTIDE SEQUENCE</scope>
</reference>
<proteinExistence type="predicted"/>
<protein>
    <submittedName>
        <fullName evidence="2">(rape) hypothetical protein</fullName>
    </submittedName>
</protein>
<feature type="compositionally biased region" description="Acidic residues" evidence="1">
    <location>
        <begin position="22"/>
        <end position="31"/>
    </location>
</feature>
<name>A0A816RD47_BRANA</name>
<organism evidence="2">
    <name type="scientific">Brassica napus</name>
    <name type="common">Rape</name>
    <dbReference type="NCBI Taxonomy" id="3708"/>
    <lineage>
        <taxon>Eukaryota</taxon>
        <taxon>Viridiplantae</taxon>
        <taxon>Streptophyta</taxon>
        <taxon>Embryophyta</taxon>
        <taxon>Tracheophyta</taxon>
        <taxon>Spermatophyta</taxon>
        <taxon>Magnoliopsida</taxon>
        <taxon>eudicotyledons</taxon>
        <taxon>Gunneridae</taxon>
        <taxon>Pentapetalae</taxon>
        <taxon>rosids</taxon>
        <taxon>malvids</taxon>
        <taxon>Brassicales</taxon>
        <taxon>Brassicaceae</taxon>
        <taxon>Brassiceae</taxon>
        <taxon>Brassica</taxon>
    </lineage>
</organism>
<evidence type="ECO:0000313" key="2">
    <source>
        <dbReference type="EMBL" id="CAF2070537.1"/>
    </source>
</evidence>
<evidence type="ECO:0000256" key="1">
    <source>
        <dbReference type="SAM" id="MobiDB-lite"/>
    </source>
</evidence>
<dbReference type="Proteomes" id="UP001295469">
    <property type="component" value="Chromosome C01"/>
</dbReference>
<feature type="compositionally biased region" description="Basic and acidic residues" evidence="1">
    <location>
        <begin position="10"/>
        <end position="21"/>
    </location>
</feature>
<feature type="region of interest" description="Disordered" evidence="1">
    <location>
        <begin position="1"/>
        <end position="36"/>
    </location>
</feature>
<dbReference type="EMBL" id="HG994365">
    <property type="protein sequence ID" value="CAF2070537.1"/>
    <property type="molecule type" value="Genomic_DNA"/>
</dbReference>
<sequence>MQLRRGKSKGVRDERDRYSRVEEEEEEEEDGQGFCRDAPLAYQNTVGLFSIVKGYYVRFT</sequence>
<dbReference type="AlphaFoldDB" id="A0A816RD47"/>
<accession>A0A816RD47</accession>
<gene>
    <name evidence="2" type="ORF">DARMORV10_C01P16300.1</name>
</gene>